<reference evidence="1" key="1">
    <citation type="submission" date="2020-04" db="EMBL/GenBank/DDBJ databases">
        <authorList>
            <person name="Chiriac C."/>
            <person name="Salcher M."/>
            <person name="Ghai R."/>
            <person name="Kavagutti S V."/>
        </authorList>
    </citation>
    <scope>NUCLEOTIDE SEQUENCE</scope>
</reference>
<evidence type="ECO:0000313" key="1">
    <source>
        <dbReference type="EMBL" id="CAB4123989.1"/>
    </source>
</evidence>
<proteinExistence type="predicted"/>
<protein>
    <submittedName>
        <fullName evidence="1">Uncharacterized protein</fullName>
    </submittedName>
</protein>
<sequence length="90" mass="10056">MTDFHDRRDGHVYGLPDPSIGSLYDQFGSLYGSQETRLHEDVPKHDERMQATALAAFPGSTAHVDEHGTIHVDATNFVSKPMWSEDDGKK</sequence>
<dbReference type="EMBL" id="LR796175">
    <property type="protein sequence ID" value="CAB4123989.1"/>
    <property type="molecule type" value="Genomic_DNA"/>
</dbReference>
<accession>A0A6J5KV82</accession>
<organism evidence="1">
    <name type="scientific">uncultured Caudovirales phage</name>
    <dbReference type="NCBI Taxonomy" id="2100421"/>
    <lineage>
        <taxon>Viruses</taxon>
        <taxon>Duplodnaviria</taxon>
        <taxon>Heunggongvirae</taxon>
        <taxon>Uroviricota</taxon>
        <taxon>Caudoviricetes</taxon>
        <taxon>Peduoviridae</taxon>
        <taxon>Maltschvirus</taxon>
        <taxon>Maltschvirus maltsch</taxon>
    </lineage>
</organism>
<gene>
    <name evidence="1" type="ORF">UFOVP45_86</name>
</gene>
<name>A0A6J5KV82_9CAUD</name>